<dbReference type="AlphaFoldDB" id="A0AAD4L9E9"/>
<dbReference type="SUPFAM" id="SSF56219">
    <property type="entry name" value="DNase I-like"/>
    <property type="match status" value="1"/>
</dbReference>
<protein>
    <recommendedName>
        <fullName evidence="3">CCHC-type domain-containing protein</fullName>
    </recommendedName>
</protein>
<keyword evidence="1" id="KW-0862">Zinc</keyword>
<feature type="compositionally biased region" description="Low complexity" evidence="2">
    <location>
        <begin position="266"/>
        <end position="276"/>
    </location>
</feature>
<name>A0AAD4L9E9_9AGAM</name>
<accession>A0AAD4L9E9</accession>
<dbReference type="InterPro" id="IPR005135">
    <property type="entry name" value="Endo/exonuclease/phosphatase"/>
</dbReference>
<feature type="compositionally biased region" description="Low complexity" evidence="2">
    <location>
        <begin position="305"/>
        <end position="314"/>
    </location>
</feature>
<dbReference type="GO" id="GO:0008270">
    <property type="term" value="F:zinc ion binding"/>
    <property type="evidence" value="ECO:0007669"/>
    <property type="project" value="UniProtKB-KW"/>
</dbReference>
<dbReference type="Gene3D" id="3.60.10.10">
    <property type="entry name" value="Endonuclease/exonuclease/phosphatase"/>
    <property type="match status" value="1"/>
</dbReference>
<evidence type="ECO:0000256" key="1">
    <source>
        <dbReference type="PROSITE-ProRule" id="PRU00047"/>
    </source>
</evidence>
<feature type="domain" description="CCHC-type" evidence="3">
    <location>
        <begin position="180"/>
        <end position="194"/>
    </location>
</feature>
<dbReference type="Pfam" id="PF14529">
    <property type="entry name" value="Exo_endo_phos_2"/>
    <property type="match status" value="1"/>
</dbReference>
<dbReference type="Proteomes" id="UP001201163">
    <property type="component" value="Unassembled WGS sequence"/>
</dbReference>
<organism evidence="4 5">
    <name type="scientific">Lactarius akahatsu</name>
    <dbReference type="NCBI Taxonomy" id="416441"/>
    <lineage>
        <taxon>Eukaryota</taxon>
        <taxon>Fungi</taxon>
        <taxon>Dikarya</taxon>
        <taxon>Basidiomycota</taxon>
        <taxon>Agaricomycotina</taxon>
        <taxon>Agaricomycetes</taxon>
        <taxon>Russulales</taxon>
        <taxon>Russulaceae</taxon>
        <taxon>Lactarius</taxon>
    </lineage>
</organism>
<keyword evidence="5" id="KW-1185">Reference proteome</keyword>
<evidence type="ECO:0000313" key="4">
    <source>
        <dbReference type="EMBL" id="KAH8979329.1"/>
    </source>
</evidence>
<comment type="caution">
    <text evidence="4">The sequence shown here is derived from an EMBL/GenBank/DDBJ whole genome shotgun (WGS) entry which is preliminary data.</text>
</comment>
<dbReference type="GO" id="GO:0003824">
    <property type="term" value="F:catalytic activity"/>
    <property type="evidence" value="ECO:0007669"/>
    <property type="project" value="InterPro"/>
</dbReference>
<evidence type="ECO:0000313" key="5">
    <source>
        <dbReference type="Proteomes" id="UP001201163"/>
    </source>
</evidence>
<feature type="region of interest" description="Disordered" evidence="2">
    <location>
        <begin position="210"/>
        <end position="334"/>
    </location>
</feature>
<dbReference type="EMBL" id="JAKELL010000176">
    <property type="protein sequence ID" value="KAH8979329.1"/>
    <property type="molecule type" value="Genomic_DNA"/>
</dbReference>
<proteinExistence type="predicted"/>
<dbReference type="InterPro" id="IPR001878">
    <property type="entry name" value="Znf_CCHC"/>
</dbReference>
<dbReference type="GO" id="GO:0003676">
    <property type="term" value="F:nucleic acid binding"/>
    <property type="evidence" value="ECO:0007669"/>
    <property type="project" value="InterPro"/>
</dbReference>
<sequence>MERILQFSKFLLQPFPGATLLPADGWNWAQLRDVLLHNDDGTIRSEEQLMTELTLNPVFQGVAFVLKPHWENNVINAERATSTVICAYMDPKGTITAEALKTGIFMFGFGVKFVNCGASPRPKQCGRCFEMGHNTNEPACRWNGKNRCIRCGGSHHHEDHNMHCNTTTHASADRCDCKFKCILCGKLGHNARNCNCPVCRDFPPPRAIKKITDEGPVDTPAPAPKSILKRPTELPTPSPPSFTPARIDDDDPLLFDVDLLARETPEPSTSTTSAPKTPRPKARIVLPGTDTAKPGETSTERAAARLRPASPSALQPAHDPQTAVTPPSPTKSIEDIREEFPPLPTSTTPGLDRKTLVRIEDRMHQLMLEVTTGCAIVQVGGLWYRCPSNELNLLFHKLRDKEFLILAKRCNGEPLTPEDNINFIAKYEREARKSPSVNMGRRNGVMATLLETNTWDDLLCVTEPWFGGIGTTCNDTQVWGKETLGGANNANWHLLYPYYTNDCRAKVMVYARKHDLVRKGRPNGLEVVAWNDLCAHPCVLITDVKAAKERWRIVTFYNDVEDPSALRALYDLHFLGDSTPTLLMGDFNLHSRAWAAPGWIPSNRVHIFEEWTSNQTLKLLNTPGALTRRGTVAQNQRDSMLDLHWQNFTATSAGVFLGADIDWEGSIGSDHALVRTQAPVTDFTHQKRDATNSFDLGINAEGWKEWHSLMEQHSPTLRAPPQSTAELDTVLDLIYEAFNTACSATMKCKGQNKA</sequence>
<dbReference type="PROSITE" id="PS50158">
    <property type="entry name" value="ZF_CCHC"/>
    <property type="match status" value="1"/>
</dbReference>
<reference evidence="4" key="1">
    <citation type="submission" date="2022-01" db="EMBL/GenBank/DDBJ databases">
        <title>Comparative genomics reveals a dynamic genome evolution in the ectomycorrhizal milk-cap (Lactarius) mushrooms.</title>
        <authorList>
            <consortium name="DOE Joint Genome Institute"/>
            <person name="Lebreton A."/>
            <person name="Tang N."/>
            <person name="Kuo A."/>
            <person name="LaButti K."/>
            <person name="Drula E."/>
            <person name="Barry K."/>
            <person name="Clum A."/>
            <person name="Lipzen A."/>
            <person name="Mousain D."/>
            <person name="Ng V."/>
            <person name="Wang R."/>
            <person name="Wang X."/>
            <person name="Dai Y."/>
            <person name="Henrissat B."/>
            <person name="Grigoriev I.V."/>
            <person name="Guerin-Laguette A."/>
            <person name="Yu F."/>
            <person name="Martin F.M."/>
        </authorList>
    </citation>
    <scope>NUCLEOTIDE SEQUENCE</scope>
    <source>
        <strain evidence="4">QP</strain>
    </source>
</reference>
<gene>
    <name evidence="4" type="ORF">EDB92DRAFT_1980083</name>
</gene>
<evidence type="ECO:0000259" key="3">
    <source>
        <dbReference type="PROSITE" id="PS50158"/>
    </source>
</evidence>
<keyword evidence="1" id="KW-0479">Metal-binding</keyword>
<dbReference type="InterPro" id="IPR036691">
    <property type="entry name" value="Endo/exonu/phosph_ase_sf"/>
</dbReference>
<evidence type="ECO:0000256" key="2">
    <source>
        <dbReference type="SAM" id="MobiDB-lite"/>
    </source>
</evidence>
<keyword evidence="1" id="KW-0863">Zinc-finger</keyword>